<gene>
    <name evidence="1" type="ORF">M9R61_06480</name>
</gene>
<dbReference type="Proteomes" id="UP001152172">
    <property type="component" value="Unassembled WGS sequence"/>
</dbReference>
<dbReference type="EMBL" id="JAMKBI010000003">
    <property type="protein sequence ID" value="MCZ8532999.1"/>
    <property type="molecule type" value="Genomic_DNA"/>
</dbReference>
<dbReference type="RefSeq" id="WP_269921453.1">
    <property type="nucleotide sequence ID" value="NZ_JAMKBI010000003.1"/>
</dbReference>
<organism evidence="1 2">
    <name type="scientific">Psychrobacillus psychrodurans</name>
    <dbReference type="NCBI Taxonomy" id="126157"/>
    <lineage>
        <taxon>Bacteria</taxon>
        <taxon>Bacillati</taxon>
        <taxon>Bacillota</taxon>
        <taxon>Bacilli</taxon>
        <taxon>Bacillales</taxon>
        <taxon>Bacillaceae</taxon>
        <taxon>Psychrobacillus</taxon>
    </lineage>
</organism>
<dbReference type="AlphaFoldDB" id="A0A9X3L869"/>
<accession>A0A9X3L869</accession>
<comment type="caution">
    <text evidence="1">The sequence shown here is derived from an EMBL/GenBank/DDBJ whole genome shotgun (WGS) entry which is preliminary data.</text>
</comment>
<proteinExistence type="predicted"/>
<evidence type="ECO:0000313" key="1">
    <source>
        <dbReference type="EMBL" id="MCZ8532999.1"/>
    </source>
</evidence>
<name>A0A9X3L869_9BACI</name>
<sequence length="588" mass="67242">MQRKKFENVLYSNEKRNIGLFLTKNQFVEGILLDVQNNHIVVEVERNIVYIEIHQIQALSKSAKDLRIAKESSPHLVRNDLIDVLIALRYHWVTINKFSNPTLVGVLSSIFEDYIILINNKELLYIPISHVTDISCNISKSDYYFLNKREQLNIQKLYRMGISKESSQLKELESRNLDLAARAANFLVTEEKLATIHDGIHMEVMEPKNTYAIEKNEISSQLEESLKSKSTNLEAATPNILVKEEKLSTIDAGVHTEVTKSMNTDEFEENASFPQMEETLESITFDLVEASANIFVNDVEVASLDTPKEVTEHITTYTMEGNAFSQLEETLESIGFDLGVAEVNVLVSDQEVATIDIPKEVTELIITDTLEKNSISPQLEDLIIEEQKNVFSDEQLNLPQNGLKLKRKDVLLTAWSTMNNDQSTVALPKKTDSKKKHETPIENTMMINRDTGLNKQTPLSNQINNTDRQDKLNVLDKESGISEKKKTVLNANVLSKEEINEMLEQQYFALMNYVAVQISNGINFKQEDNKFYFHPRAEDREYSPEKIRRSEVVSGYPVYDSKSDTTAVEKQYISLLSHATKMYRKLRK</sequence>
<protein>
    <submittedName>
        <fullName evidence="1">YuzF family protein</fullName>
    </submittedName>
</protein>
<reference evidence="1" key="1">
    <citation type="submission" date="2022-05" db="EMBL/GenBank/DDBJ databases">
        <authorList>
            <person name="Colautti A."/>
            <person name="Iacumin L."/>
        </authorList>
    </citation>
    <scope>NUCLEOTIDE SEQUENCE</scope>
    <source>
        <strain evidence="1">DSM 30747</strain>
    </source>
</reference>
<keyword evidence="2" id="KW-1185">Reference proteome</keyword>
<evidence type="ECO:0000313" key="2">
    <source>
        <dbReference type="Proteomes" id="UP001152172"/>
    </source>
</evidence>